<evidence type="ECO:0000313" key="1">
    <source>
        <dbReference type="EMBL" id="KAF8791445.1"/>
    </source>
</evidence>
<proteinExistence type="predicted"/>
<reference evidence="1" key="1">
    <citation type="journal article" date="2020" name="bioRxiv">
        <title>Chromosome-level reference genome of the European wasp spider Argiope bruennichi: a resource for studies on range expansion and evolutionary adaptation.</title>
        <authorList>
            <person name="Sheffer M.M."/>
            <person name="Hoppe A."/>
            <person name="Krehenwinkel H."/>
            <person name="Uhl G."/>
            <person name="Kuss A.W."/>
            <person name="Jensen L."/>
            <person name="Jensen C."/>
            <person name="Gillespie R.G."/>
            <person name="Hoff K.J."/>
            <person name="Prost S."/>
        </authorList>
    </citation>
    <scope>NUCLEOTIDE SEQUENCE</scope>
</reference>
<evidence type="ECO:0000313" key="2">
    <source>
        <dbReference type="Proteomes" id="UP000807504"/>
    </source>
</evidence>
<protein>
    <submittedName>
        <fullName evidence="1">Uncharacterized protein</fullName>
    </submittedName>
</protein>
<gene>
    <name evidence="1" type="ORF">HNY73_006306</name>
</gene>
<keyword evidence="2" id="KW-1185">Reference proteome</keyword>
<accession>A0A8T0FM33</accession>
<comment type="caution">
    <text evidence="1">The sequence shown here is derived from an EMBL/GenBank/DDBJ whole genome shotgun (WGS) entry which is preliminary data.</text>
</comment>
<sequence>MITSRDLDYLHPSLRMSHSDFQCTGSNMGQAFLYFMKNSFRLNSKPCLDSRLYLLTPAQIEVTSSKTDRCSNEEAKR</sequence>
<name>A0A8T0FM33_ARGBR</name>
<organism evidence="1 2">
    <name type="scientific">Argiope bruennichi</name>
    <name type="common">Wasp spider</name>
    <name type="synonym">Aranea bruennichi</name>
    <dbReference type="NCBI Taxonomy" id="94029"/>
    <lineage>
        <taxon>Eukaryota</taxon>
        <taxon>Metazoa</taxon>
        <taxon>Ecdysozoa</taxon>
        <taxon>Arthropoda</taxon>
        <taxon>Chelicerata</taxon>
        <taxon>Arachnida</taxon>
        <taxon>Araneae</taxon>
        <taxon>Araneomorphae</taxon>
        <taxon>Entelegynae</taxon>
        <taxon>Araneoidea</taxon>
        <taxon>Araneidae</taxon>
        <taxon>Argiope</taxon>
    </lineage>
</organism>
<reference evidence="1" key="2">
    <citation type="submission" date="2020-06" db="EMBL/GenBank/DDBJ databases">
        <authorList>
            <person name="Sheffer M."/>
        </authorList>
    </citation>
    <scope>NUCLEOTIDE SEQUENCE</scope>
</reference>
<dbReference type="EMBL" id="JABXBU010000011">
    <property type="protein sequence ID" value="KAF8791445.1"/>
    <property type="molecule type" value="Genomic_DNA"/>
</dbReference>
<dbReference type="Proteomes" id="UP000807504">
    <property type="component" value="Unassembled WGS sequence"/>
</dbReference>
<dbReference type="AlphaFoldDB" id="A0A8T0FM33"/>